<protein>
    <submittedName>
        <fullName evidence="1">Uncharacterized protein</fullName>
    </submittedName>
</protein>
<comment type="caution">
    <text evidence="1">The sequence shown here is derived from an EMBL/GenBank/DDBJ whole genome shotgun (WGS) entry which is preliminary data.</text>
</comment>
<evidence type="ECO:0000313" key="2">
    <source>
        <dbReference type="Proteomes" id="UP000196594"/>
    </source>
</evidence>
<dbReference type="Proteomes" id="UP000196594">
    <property type="component" value="Unassembled WGS sequence"/>
</dbReference>
<gene>
    <name evidence="1" type="ORF">CBM15_09160</name>
</gene>
<evidence type="ECO:0000313" key="1">
    <source>
        <dbReference type="EMBL" id="OUZ39027.1"/>
    </source>
</evidence>
<keyword evidence="2" id="KW-1185">Reference proteome</keyword>
<dbReference type="EMBL" id="NHNT01000005">
    <property type="protein sequence ID" value="OUZ39027.1"/>
    <property type="molecule type" value="Genomic_DNA"/>
</dbReference>
<organism evidence="1 2">
    <name type="scientific">Solibacillus kalamii</name>
    <dbReference type="NCBI Taxonomy" id="1748298"/>
    <lineage>
        <taxon>Bacteria</taxon>
        <taxon>Bacillati</taxon>
        <taxon>Bacillota</taxon>
        <taxon>Bacilli</taxon>
        <taxon>Bacillales</taxon>
        <taxon>Caryophanaceae</taxon>
        <taxon>Solibacillus</taxon>
    </lineage>
</organism>
<sequence>MGNWIIDSGTIKVYFKQEGKTRKIKKIDLDILWEPNTKERYNVTWKDEENKVSIGIFFEQSVQFVEFDYYNNHVEIRNAEESN</sequence>
<proteinExistence type="predicted"/>
<name>A0ABX3ZH56_9BACL</name>
<accession>A0ABX3ZH56</accession>
<reference evidence="1 2" key="1">
    <citation type="journal article" date="2017" name="Int. J. Syst. Evol. Microbiol.">
        <title>Solibacillus kalamii sp. nov., isolated from a high-efficiency particulate arrestance filter system used in the International Space Station.</title>
        <authorList>
            <person name="Checinska Sielaff A."/>
            <person name="Kumar R.M."/>
            <person name="Pal D."/>
            <person name="Mayilraj S."/>
            <person name="Venkateswaran K."/>
        </authorList>
    </citation>
    <scope>NUCLEOTIDE SEQUENCE [LARGE SCALE GENOMIC DNA]</scope>
    <source>
        <strain evidence="1 2">ISSFR-015</strain>
    </source>
</reference>